<keyword evidence="2" id="KW-1185">Reference proteome</keyword>
<gene>
    <name evidence="1" type="ORF">LENED_008502</name>
</gene>
<proteinExistence type="predicted"/>
<evidence type="ECO:0000313" key="1">
    <source>
        <dbReference type="EMBL" id="GAW06568.1"/>
    </source>
</evidence>
<protein>
    <submittedName>
        <fullName evidence="1">Clavaminate synthase-like protein</fullName>
    </submittedName>
</protein>
<organism evidence="1 2">
    <name type="scientific">Lentinula edodes</name>
    <name type="common">Shiitake mushroom</name>
    <name type="synonym">Lentinus edodes</name>
    <dbReference type="NCBI Taxonomy" id="5353"/>
    <lineage>
        <taxon>Eukaryota</taxon>
        <taxon>Fungi</taxon>
        <taxon>Dikarya</taxon>
        <taxon>Basidiomycota</taxon>
        <taxon>Agaricomycotina</taxon>
        <taxon>Agaricomycetes</taxon>
        <taxon>Agaricomycetidae</taxon>
        <taxon>Agaricales</taxon>
        <taxon>Marasmiineae</taxon>
        <taxon>Omphalotaceae</taxon>
        <taxon>Lentinula</taxon>
    </lineage>
</organism>
<sequence length="86" mass="9507">MANSPHLLGYSRMGMELTKGEVGWREQSDFGTGFEGERGILLGLWHHNEVLDRSPAYLSSPIFSPTSSTFSFATCGTQPLRYLLAP</sequence>
<dbReference type="EMBL" id="BDGU01000328">
    <property type="protein sequence ID" value="GAW06568.1"/>
    <property type="molecule type" value="Genomic_DNA"/>
</dbReference>
<dbReference type="Proteomes" id="UP000188533">
    <property type="component" value="Unassembled WGS sequence"/>
</dbReference>
<comment type="caution">
    <text evidence="1">The sequence shown here is derived from an EMBL/GenBank/DDBJ whole genome shotgun (WGS) entry which is preliminary data.</text>
</comment>
<dbReference type="AlphaFoldDB" id="A0A1Q3EH67"/>
<reference evidence="1 2" key="1">
    <citation type="submission" date="2016-08" db="EMBL/GenBank/DDBJ databases">
        <authorList>
            <consortium name="Lentinula edodes genome sequencing consortium"/>
            <person name="Sakamoto Y."/>
            <person name="Nakade K."/>
            <person name="Sato S."/>
            <person name="Yoshida Y."/>
            <person name="Miyazaki K."/>
            <person name="Natsume S."/>
            <person name="Konno N."/>
        </authorList>
    </citation>
    <scope>NUCLEOTIDE SEQUENCE [LARGE SCALE GENOMIC DNA]</scope>
    <source>
        <strain evidence="1 2">NBRC 111202</strain>
    </source>
</reference>
<evidence type="ECO:0000313" key="2">
    <source>
        <dbReference type="Proteomes" id="UP000188533"/>
    </source>
</evidence>
<accession>A0A1Q3EH67</accession>
<name>A0A1Q3EH67_LENED</name>
<reference evidence="1 2" key="2">
    <citation type="submission" date="2017-02" db="EMBL/GenBank/DDBJ databases">
        <title>A genome survey and senescence transcriptome analysis in Lentinula edodes.</title>
        <authorList>
            <person name="Sakamoto Y."/>
            <person name="Nakade K."/>
            <person name="Sato S."/>
            <person name="Yoshida Y."/>
            <person name="Miyazaki K."/>
            <person name="Natsume S."/>
            <person name="Konno N."/>
        </authorList>
    </citation>
    <scope>NUCLEOTIDE SEQUENCE [LARGE SCALE GENOMIC DNA]</scope>
    <source>
        <strain evidence="1 2">NBRC 111202</strain>
    </source>
</reference>